<keyword evidence="3" id="KW-1185">Reference proteome</keyword>
<evidence type="ECO:0000256" key="1">
    <source>
        <dbReference type="SAM" id="Phobius"/>
    </source>
</evidence>
<feature type="transmembrane region" description="Helical" evidence="1">
    <location>
        <begin position="80"/>
        <end position="99"/>
    </location>
</feature>
<name>A0ABQ0MTZ1_9GAMM</name>
<evidence type="ECO:0000313" key="3">
    <source>
        <dbReference type="Proteomes" id="UP000197068"/>
    </source>
</evidence>
<reference evidence="2 3" key="1">
    <citation type="submission" date="2017-06" db="EMBL/GenBank/DDBJ databases">
        <title>Whole Genome Sequences of Colwellia marinimaniae MTCD1.</title>
        <authorList>
            <person name="Kusumoto H."/>
            <person name="Inoue M."/>
            <person name="Tanikawa K."/>
            <person name="Maeji H."/>
            <person name="Cameron J.H."/>
            <person name="Bartlett D.H."/>
        </authorList>
    </citation>
    <scope>NUCLEOTIDE SEQUENCE [LARGE SCALE GENOMIC DNA]</scope>
    <source>
        <strain evidence="2 3">MTCD1</strain>
    </source>
</reference>
<protein>
    <submittedName>
        <fullName evidence="2">Membrane protein</fullName>
    </submittedName>
</protein>
<keyword evidence="1" id="KW-1133">Transmembrane helix</keyword>
<dbReference type="EMBL" id="BDQM01000003">
    <property type="protein sequence ID" value="GAW95096.1"/>
    <property type="molecule type" value="Genomic_DNA"/>
</dbReference>
<organism evidence="2 3">
    <name type="scientific">Colwellia marinimaniae</name>
    <dbReference type="NCBI Taxonomy" id="1513592"/>
    <lineage>
        <taxon>Bacteria</taxon>
        <taxon>Pseudomonadati</taxon>
        <taxon>Pseudomonadota</taxon>
        <taxon>Gammaproteobacteria</taxon>
        <taxon>Alteromonadales</taxon>
        <taxon>Colwelliaceae</taxon>
        <taxon>Colwellia</taxon>
    </lineage>
</organism>
<dbReference type="RefSeq" id="WP_057179327.1">
    <property type="nucleotide sequence ID" value="NZ_BDQM01000003.1"/>
</dbReference>
<comment type="caution">
    <text evidence="2">The sequence shown here is derived from an EMBL/GenBank/DDBJ whole genome shotgun (WGS) entry which is preliminary data.</text>
</comment>
<feature type="transmembrane region" description="Helical" evidence="1">
    <location>
        <begin position="20"/>
        <end position="40"/>
    </location>
</feature>
<keyword evidence="1" id="KW-0812">Transmembrane</keyword>
<evidence type="ECO:0000313" key="2">
    <source>
        <dbReference type="EMBL" id="GAW95096.1"/>
    </source>
</evidence>
<dbReference type="Proteomes" id="UP000197068">
    <property type="component" value="Unassembled WGS sequence"/>
</dbReference>
<gene>
    <name evidence="2" type="ORF">MTCD1_00695</name>
</gene>
<feature type="transmembrane region" description="Helical" evidence="1">
    <location>
        <begin position="52"/>
        <end position="74"/>
    </location>
</feature>
<keyword evidence="1" id="KW-0472">Membrane</keyword>
<sequence length="106" mass="11745">MPYLINKLHLSSPHWPLVSRVFAALFGGYVLATSSSLFVSQILLHAVGKYQAIHIGLMLTFIVYACAAMWVFSVASVSKAWLGLIKLTIFFTVATWFLMQFTGVTS</sequence>
<proteinExistence type="predicted"/>
<accession>A0ABQ0MTZ1</accession>